<feature type="non-terminal residue" evidence="1">
    <location>
        <position position="45"/>
    </location>
</feature>
<reference evidence="1" key="1">
    <citation type="submission" date="2020-08" db="EMBL/GenBank/DDBJ databases">
        <title>Multicomponent nature underlies the extraordinary mechanical properties of spider dragline silk.</title>
        <authorList>
            <person name="Kono N."/>
            <person name="Nakamura H."/>
            <person name="Mori M."/>
            <person name="Yoshida Y."/>
            <person name="Ohtoshi R."/>
            <person name="Malay A.D."/>
            <person name="Moran D.A.P."/>
            <person name="Tomita M."/>
            <person name="Numata K."/>
            <person name="Arakawa K."/>
        </authorList>
    </citation>
    <scope>NUCLEOTIDE SEQUENCE</scope>
</reference>
<accession>A0A8X6PG12</accession>
<dbReference type="EMBL" id="BMAW01069459">
    <property type="protein sequence ID" value="GFT69100.1"/>
    <property type="molecule type" value="Genomic_DNA"/>
</dbReference>
<evidence type="ECO:0000313" key="2">
    <source>
        <dbReference type="Proteomes" id="UP000887013"/>
    </source>
</evidence>
<sequence>MQCFSAAFNQIRDRDQDQITMMQRFVTSATLALGAYAHYSSLSEK</sequence>
<evidence type="ECO:0000313" key="1">
    <source>
        <dbReference type="EMBL" id="GFT69100.1"/>
    </source>
</evidence>
<proteinExistence type="predicted"/>
<dbReference type="Proteomes" id="UP000887013">
    <property type="component" value="Unassembled WGS sequence"/>
</dbReference>
<dbReference type="AlphaFoldDB" id="A0A8X6PG12"/>
<protein>
    <submittedName>
        <fullName evidence="1">Uncharacterized protein</fullName>
    </submittedName>
</protein>
<comment type="caution">
    <text evidence="1">The sequence shown here is derived from an EMBL/GenBank/DDBJ whole genome shotgun (WGS) entry which is preliminary data.</text>
</comment>
<keyword evidence="2" id="KW-1185">Reference proteome</keyword>
<organism evidence="1 2">
    <name type="scientific">Nephila pilipes</name>
    <name type="common">Giant wood spider</name>
    <name type="synonym">Nephila maculata</name>
    <dbReference type="NCBI Taxonomy" id="299642"/>
    <lineage>
        <taxon>Eukaryota</taxon>
        <taxon>Metazoa</taxon>
        <taxon>Ecdysozoa</taxon>
        <taxon>Arthropoda</taxon>
        <taxon>Chelicerata</taxon>
        <taxon>Arachnida</taxon>
        <taxon>Araneae</taxon>
        <taxon>Araneomorphae</taxon>
        <taxon>Entelegynae</taxon>
        <taxon>Araneoidea</taxon>
        <taxon>Nephilidae</taxon>
        <taxon>Nephila</taxon>
    </lineage>
</organism>
<name>A0A8X6PG12_NEPPI</name>
<gene>
    <name evidence="1" type="ORF">NPIL_618781</name>
</gene>